<evidence type="ECO:0000256" key="5">
    <source>
        <dbReference type="ARBA" id="ARBA00023139"/>
    </source>
</evidence>
<dbReference type="GO" id="GO:0009252">
    <property type="term" value="P:peptidoglycan biosynthetic process"/>
    <property type="evidence" value="ECO:0007669"/>
    <property type="project" value="UniProtKB-KW"/>
</dbReference>
<dbReference type="GO" id="GO:0031241">
    <property type="term" value="C:periplasmic side of cell outer membrane"/>
    <property type="evidence" value="ECO:0007669"/>
    <property type="project" value="TreeGrafter"/>
</dbReference>
<dbReference type="InterPro" id="IPR007443">
    <property type="entry name" value="LpoA"/>
</dbReference>
<accession>A0A0K1XFF9</accession>
<dbReference type="Gene3D" id="1.25.40.10">
    <property type="entry name" value="Tetratricopeptide repeat domain"/>
    <property type="match status" value="1"/>
</dbReference>
<dbReference type="RefSeq" id="WP_053101415.1">
    <property type="nucleotide sequence ID" value="NZ_CP012365.1"/>
</dbReference>
<evidence type="ECO:0008006" key="10">
    <source>
        <dbReference type="Google" id="ProtNLM"/>
    </source>
</evidence>
<keyword evidence="3" id="KW-0573">Peptidoglycan synthesis</keyword>
<evidence type="ECO:0000313" key="9">
    <source>
        <dbReference type="Proteomes" id="UP000063953"/>
    </source>
</evidence>
<dbReference type="Proteomes" id="UP000063953">
    <property type="component" value="Chromosome"/>
</dbReference>
<organism evidence="8 9">
    <name type="scientific">Thiopseudomonas alkaliphila</name>
    <dbReference type="NCBI Taxonomy" id="1697053"/>
    <lineage>
        <taxon>Bacteria</taxon>
        <taxon>Pseudomonadati</taxon>
        <taxon>Pseudomonadota</taxon>
        <taxon>Gammaproteobacteria</taxon>
        <taxon>Pseudomonadales</taxon>
        <taxon>Pseudomonadaceae</taxon>
        <taxon>Thiopseudomonas</taxon>
    </lineage>
</organism>
<dbReference type="Pfam" id="PF04348">
    <property type="entry name" value="LppC"/>
    <property type="match status" value="1"/>
</dbReference>
<proteinExistence type="predicted"/>
<protein>
    <recommendedName>
        <fullName evidence="10">Penicillin-binding protein activator</fullName>
    </recommendedName>
</protein>
<dbReference type="InterPro" id="IPR028082">
    <property type="entry name" value="Peripla_BP_I"/>
</dbReference>
<keyword evidence="7" id="KW-0449">Lipoprotein</keyword>
<dbReference type="Gene3D" id="1.25.40.650">
    <property type="match status" value="1"/>
</dbReference>
<name>A0A0K1XFF9_9GAMM</name>
<keyword evidence="2" id="KW-0133">Cell shape</keyword>
<dbReference type="PANTHER" id="PTHR38038:SF1">
    <property type="entry name" value="PENICILLIN-BINDING PROTEIN ACTIVATOR LPOA"/>
    <property type="match status" value="1"/>
</dbReference>
<dbReference type="CDD" id="cd06339">
    <property type="entry name" value="PBP1_YraM_LppC_lipoprotein-like"/>
    <property type="match status" value="1"/>
</dbReference>
<evidence type="ECO:0000256" key="2">
    <source>
        <dbReference type="ARBA" id="ARBA00022960"/>
    </source>
</evidence>
<evidence type="ECO:0000256" key="6">
    <source>
        <dbReference type="ARBA" id="ARBA00023237"/>
    </source>
</evidence>
<keyword evidence="5" id="KW-0564">Palmitate</keyword>
<keyword evidence="4" id="KW-0472">Membrane</keyword>
<keyword evidence="1" id="KW-0732">Signal</keyword>
<evidence type="ECO:0000256" key="4">
    <source>
        <dbReference type="ARBA" id="ARBA00023136"/>
    </source>
</evidence>
<dbReference type="GO" id="GO:0008360">
    <property type="term" value="P:regulation of cell shape"/>
    <property type="evidence" value="ECO:0007669"/>
    <property type="project" value="UniProtKB-KW"/>
</dbReference>
<dbReference type="Gene3D" id="3.40.50.2300">
    <property type="match status" value="2"/>
</dbReference>
<evidence type="ECO:0000256" key="3">
    <source>
        <dbReference type="ARBA" id="ARBA00022984"/>
    </source>
</evidence>
<dbReference type="SUPFAM" id="SSF53822">
    <property type="entry name" value="Periplasmic binding protein-like I"/>
    <property type="match status" value="1"/>
</dbReference>
<dbReference type="PROSITE" id="PS51257">
    <property type="entry name" value="PROKAR_LIPOPROTEIN"/>
    <property type="match status" value="1"/>
</dbReference>
<dbReference type="InterPro" id="IPR011990">
    <property type="entry name" value="TPR-like_helical_dom_sf"/>
</dbReference>
<gene>
    <name evidence="8" type="ORF">AKN88_09375</name>
</gene>
<dbReference type="PANTHER" id="PTHR38038">
    <property type="entry name" value="PENICILLIN-BINDING PROTEIN ACTIVATOR LPOA"/>
    <property type="match status" value="1"/>
</dbReference>
<keyword evidence="9" id="KW-1185">Reference proteome</keyword>
<evidence type="ECO:0000313" key="8">
    <source>
        <dbReference type="EMBL" id="AKX60115.1"/>
    </source>
</evidence>
<keyword evidence="6" id="KW-0998">Cell outer membrane</keyword>
<dbReference type="PATRIC" id="fig|1698449.3.peg.1886"/>
<dbReference type="AlphaFoldDB" id="A0A0K1XFF9"/>
<dbReference type="GO" id="GO:0030234">
    <property type="term" value="F:enzyme regulator activity"/>
    <property type="evidence" value="ECO:0007669"/>
    <property type="project" value="TreeGrafter"/>
</dbReference>
<reference evidence="8 9" key="1">
    <citation type="journal article" date="2015" name="Genome Announc.">
        <title>Genome Sequences of Oblitimonas alkaliphila gen. nov. sp. nov. (Proposed), a Novel Bacterium of the Pseudomonadaceae Family.</title>
        <authorList>
            <person name="Lauer A.C."/>
            <person name="Nicholson A.C."/>
            <person name="Humrighouse B.W."/>
            <person name="Emery B."/>
            <person name="Drobish A."/>
            <person name="Juieng P."/>
            <person name="Loparev V."/>
            <person name="McQuiston J.R."/>
        </authorList>
    </citation>
    <scope>NUCLEOTIDE SEQUENCE [LARGE SCALE GENOMIC DNA]</scope>
    <source>
        <strain evidence="8 9">E5571</strain>
    </source>
</reference>
<dbReference type="STRING" id="1697053.AKN87_11895"/>
<sequence>MFAPSKIFRTFIALGTLSLLSGCLQSLPQKNSSTPAQPMQTAEQLLAQAQQQAPASASSSRLEAADLFSLQGQPIQAKQALSLVDPTLLTSEQQLLLQLISAELALNEQRTEQAHRALQAAKSAAAIPEQLAQRFSLAEANLLEQQKQPEQALQLRLALNQGLDTPYLAQHNREAIWRLVNQLPLASFTSANPELQQWVELAKLVRQPTPLNIQQQAIEAWQQNHPQHPASLYPPQAITHLLSLSNHQLQHIGLVLPSSGPFAVPAQAIREGFVSAQAQDGSEAPFISFYDSTQLTNLDVFYQTAKSDGVELLVGPWERELISQIGNKTTFAIPTLALNYLPATEPSINPNLYQFGISPEDEARQVALQAANEGLTKAAIISLPDHPLSQRATAAFSHTFQQMGGSITQTIQLAPGNPLQQIITKQLASDQEAEFVFLQTSPPLAKRLLPFIQRDDLPLPVYAISVAISDFNQDPSAELNGVRFTEIPWFIEDSALKNDIIQKWPAAKGNMGRFYAFGADAYQLAKRYQQFSNIAHTQINGLTGILSLNNKRQVERYTDWVELQDGKLIELPNYATP</sequence>
<evidence type="ECO:0000256" key="7">
    <source>
        <dbReference type="ARBA" id="ARBA00023288"/>
    </source>
</evidence>
<dbReference type="EMBL" id="CP012365">
    <property type="protein sequence ID" value="AKX60115.1"/>
    <property type="molecule type" value="Genomic_DNA"/>
</dbReference>
<evidence type="ECO:0000256" key="1">
    <source>
        <dbReference type="ARBA" id="ARBA00022729"/>
    </source>
</evidence>